<accession>A0A1M6SPZ0</accession>
<dbReference type="STRING" id="1121421.SAMN02745123_01947"/>
<sequence>MLQYKRWSEVPGYLMKKSQLARLGLQPKQADAPDGIIHFYSGSYYKREHLYDVERCIPIENYQISIDHLEMNTENLSEALYIINKFAKRKRDTKKDHYEQGHHDLVKSLKQREHQLYELKSQVLTKMLAEERAEILGIHKQIINTQGKRESINHLLLIQVGEHTFHRPAKAKDIKKHPFLGEIDIISAEKESTSLTFLEAVKLLEKYLAMS</sequence>
<dbReference type="OrthoDB" id="2875474at2"/>
<evidence type="ECO:0000313" key="1">
    <source>
        <dbReference type="EMBL" id="SHK46709.1"/>
    </source>
</evidence>
<name>A0A1M6SPZ0_9FIRM</name>
<proteinExistence type="predicted"/>
<dbReference type="EMBL" id="FRAR01000014">
    <property type="protein sequence ID" value="SHK46709.1"/>
    <property type="molecule type" value="Genomic_DNA"/>
</dbReference>
<dbReference type="AlphaFoldDB" id="A0A1M6SPZ0"/>
<dbReference type="Pfam" id="PF14177">
    <property type="entry name" value="YkyB"/>
    <property type="match status" value="1"/>
</dbReference>
<protein>
    <submittedName>
        <fullName evidence="1">YkyB-like protein</fullName>
    </submittedName>
</protein>
<gene>
    <name evidence="1" type="ORF">SAMN02745123_01947</name>
</gene>
<keyword evidence="2" id="KW-1185">Reference proteome</keyword>
<dbReference type="InterPro" id="IPR025552">
    <property type="entry name" value="YkyB"/>
</dbReference>
<dbReference type="Proteomes" id="UP000183997">
    <property type="component" value="Unassembled WGS sequence"/>
</dbReference>
<reference evidence="2" key="1">
    <citation type="submission" date="2016-11" db="EMBL/GenBank/DDBJ databases">
        <authorList>
            <person name="Varghese N."/>
            <person name="Submissions S."/>
        </authorList>
    </citation>
    <scope>NUCLEOTIDE SEQUENCE [LARGE SCALE GENOMIC DNA]</scope>
    <source>
        <strain evidence="2">DSM 10349</strain>
    </source>
</reference>
<organism evidence="1 2">
    <name type="scientific">Desulforamulus aeronauticus DSM 10349</name>
    <dbReference type="NCBI Taxonomy" id="1121421"/>
    <lineage>
        <taxon>Bacteria</taxon>
        <taxon>Bacillati</taxon>
        <taxon>Bacillota</taxon>
        <taxon>Clostridia</taxon>
        <taxon>Eubacteriales</taxon>
        <taxon>Peptococcaceae</taxon>
        <taxon>Desulforamulus</taxon>
    </lineage>
</organism>
<evidence type="ECO:0000313" key="2">
    <source>
        <dbReference type="Proteomes" id="UP000183997"/>
    </source>
</evidence>
<dbReference type="RefSeq" id="WP_072913637.1">
    <property type="nucleotide sequence ID" value="NZ_FRAR01000014.1"/>
</dbReference>